<dbReference type="GO" id="GO:0032527">
    <property type="term" value="P:protein exit from endoplasmic reticulum"/>
    <property type="evidence" value="ECO:0007669"/>
    <property type="project" value="TreeGrafter"/>
</dbReference>
<dbReference type="PANTHER" id="PTHR23287">
    <property type="entry name" value="RUBY-EYE2-LIKE PROTEIN"/>
    <property type="match status" value="1"/>
</dbReference>
<dbReference type="EMBL" id="JAWQEG010005790">
    <property type="protein sequence ID" value="KAK3856767.1"/>
    <property type="molecule type" value="Genomic_DNA"/>
</dbReference>
<evidence type="ECO:0000313" key="3">
    <source>
        <dbReference type="Proteomes" id="UP001286313"/>
    </source>
</evidence>
<feature type="compositionally biased region" description="Basic and acidic residues" evidence="1">
    <location>
        <begin position="754"/>
        <end position="773"/>
    </location>
</feature>
<evidence type="ECO:0000256" key="1">
    <source>
        <dbReference type="SAM" id="MobiDB-lite"/>
    </source>
</evidence>
<feature type="compositionally biased region" description="Polar residues" evidence="1">
    <location>
        <begin position="774"/>
        <end position="795"/>
    </location>
</feature>
<sequence length="1500" mass="160921">MAASEGVGPTQGEGLGDLAGVWKEWVPLNPLLDQLPQQFQRGLTSSDLHLTCVAALPHHLVLGTNVGLVYLAHLPSANLMRLYCENSALPVSCVAGVRTVDDMVAAGSEDGTITIFQLPRVTLDTTSSLNLGFTLGGSKGGVGVRPTVKRFTVGRIHQAQVLCLTWSRNGMRLFSGDAEGVVSVVDINYQTSECTARTLTREAASIVQLSYIYQHLAVSTRERAVVYSLATGTACQVGQKPRKHPGPFGCLWSPCHSQSDLVLYTARPGLRFWSATSQGEVLNTHIIKDLPPSTQAILLNPVKEKVRDGEGYSFGILHIMGTSLIVSHTSHWIFLIDIASLRVLTYSGQFRDIRSVAVSDEEIFVLEGGRSLSCLSVKPLKLGERKLRSGLGNITYPQSNNLRDLGTRLANQGSGLIDHITRVGNIVAARMTEHSGSSIITGQVIKPKTDEQQSSVSSSGPQTGDREAEGSQSVCQDSDLRRQKAGHLRSSSSGNVQVGSSSQDIGGSSIQPRMVQSFNIFPSLLSSSSIIPSTSSSIIATLGKTPPLLDVSVMGEEKVPGDFEEIVTGAQIIAPEGTENDPIVLKDRSGKKKKSRKTDINTSQDTMSIKSSESSDQSSSPPFVCHSDTHQFLPTTNQDLAESSEGTGGETGGSEASSSVTSGSNGQRCDGTLDVGKQGASVCGSDSASASPHHTGGESRSAGDGSEDIHCPIDITLDPLDTRPYDDFKHTIEKKESFLADILGLECLKMDHEHHDRDESEGVPRLRLNREVSLESTSCSTPSTVKELSPAPDSSSGDFYAQYLRNISLSSVESGMEPHAQATEDTNSLNADNRSSEGSDDVERLLSNLSEDRTSCLSYGPPSGSSILSLGNRVQGESLGMGGCDGREGAASVCESKDGLTVVNNSSEIADVSWSYTASDTQECQEYEEETLAGGWLKQRLPSDVMNLSTSKSAFVFIDSHGCLYHRNELAENKAWQKVRVAAKATQVSLSPSGHVTWVRFGGSAFASRSLVEGVGTRLTPVAKGVQDMSVDEEFSWYIDIQGQVYVRPSLGCGSPSLVSTEGLDLVRVVCQDRVVWALDRDGTLVFRIGVSSQSPTGHAWAKTEGPGEEGGVAALALGPKGRAWVVGGHGGVYFRLGVTARHPQGKDLHWWQVVTSQYMLEGGGEGVLLTTSSEGVFLADPTSDCFLHHPLHSTGHWWGGVGEGVWSTLCAEGMYQQSGALACLSPLGQLFLLNPSTNTIVPLELPMNQCVLCVSQRPEAMWVLTSGGHVYVRAGLSATSVLGSHWLTLDLSQIGDIELCHVSCGMEVVWGVDTRGGVYMRQGPLTPTPAISLPPAWIEVDPTPLKGNAVFTKVYVGMKLHMVWGVDSCQRVYVREAIFPELPIGLSWVPVPGINALHLSISEDMVYALTPSGHVYRRLGVTETNYIGDAWERVPGNLAKISTTTDNQLWGLDTSGHIIRHEMVDTADYDDTDPSSTTLHFPIAPRLSESSETSDWEVV</sequence>
<comment type="caution">
    <text evidence="2">The sequence shown here is derived from an EMBL/GenBank/DDBJ whole genome shotgun (WGS) entry which is preliminary data.</text>
</comment>
<dbReference type="GO" id="GO:0005737">
    <property type="term" value="C:cytoplasm"/>
    <property type="evidence" value="ECO:0007669"/>
    <property type="project" value="GOC"/>
</dbReference>
<dbReference type="InterPro" id="IPR006624">
    <property type="entry name" value="Beta-propeller_rpt_TECPR"/>
</dbReference>
<evidence type="ECO:0008006" key="4">
    <source>
        <dbReference type="Google" id="ProtNLM"/>
    </source>
</evidence>
<protein>
    <recommendedName>
        <fullName evidence="4">Tectonin beta-propeller repeat-containing protein 2</fullName>
    </recommendedName>
</protein>
<dbReference type="SMART" id="SM00706">
    <property type="entry name" value="TECPR"/>
    <property type="match status" value="7"/>
</dbReference>
<dbReference type="InterPro" id="IPR001680">
    <property type="entry name" value="WD40_rpt"/>
</dbReference>
<dbReference type="SMART" id="SM00320">
    <property type="entry name" value="WD40"/>
    <property type="match status" value="2"/>
</dbReference>
<dbReference type="InterPro" id="IPR009091">
    <property type="entry name" value="RCC1/BLIP-II"/>
</dbReference>
<dbReference type="Pfam" id="PF06462">
    <property type="entry name" value="Hyd_WA"/>
    <property type="match status" value="1"/>
</dbReference>
<dbReference type="Proteomes" id="UP001286313">
    <property type="component" value="Unassembled WGS sequence"/>
</dbReference>
<organism evidence="2 3">
    <name type="scientific">Petrolisthes cinctipes</name>
    <name type="common">Flat porcelain crab</name>
    <dbReference type="NCBI Taxonomy" id="88211"/>
    <lineage>
        <taxon>Eukaryota</taxon>
        <taxon>Metazoa</taxon>
        <taxon>Ecdysozoa</taxon>
        <taxon>Arthropoda</taxon>
        <taxon>Crustacea</taxon>
        <taxon>Multicrustacea</taxon>
        <taxon>Malacostraca</taxon>
        <taxon>Eumalacostraca</taxon>
        <taxon>Eucarida</taxon>
        <taxon>Decapoda</taxon>
        <taxon>Pleocyemata</taxon>
        <taxon>Anomura</taxon>
        <taxon>Galatheoidea</taxon>
        <taxon>Porcellanidae</taxon>
        <taxon>Petrolisthes</taxon>
    </lineage>
</organism>
<dbReference type="InterPro" id="IPR036322">
    <property type="entry name" value="WD40_repeat_dom_sf"/>
</dbReference>
<reference evidence="2" key="1">
    <citation type="submission" date="2023-10" db="EMBL/GenBank/DDBJ databases">
        <title>Genome assemblies of two species of porcelain crab, Petrolisthes cinctipes and Petrolisthes manimaculis (Anomura: Porcellanidae).</title>
        <authorList>
            <person name="Angst P."/>
        </authorList>
    </citation>
    <scope>NUCLEOTIDE SEQUENCE</scope>
    <source>
        <strain evidence="2">PB745_01</strain>
        <tissue evidence="2">Gill</tissue>
    </source>
</reference>
<proteinExistence type="predicted"/>
<feature type="region of interest" description="Disordered" evidence="1">
    <location>
        <begin position="438"/>
        <end position="509"/>
    </location>
</feature>
<dbReference type="SUPFAM" id="SSF50978">
    <property type="entry name" value="WD40 repeat-like"/>
    <property type="match status" value="1"/>
</dbReference>
<feature type="compositionally biased region" description="Low complexity" evidence="1">
    <location>
        <begin position="653"/>
        <end position="666"/>
    </location>
</feature>
<feature type="compositionally biased region" description="Low complexity" evidence="1">
    <location>
        <begin position="608"/>
        <end position="620"/>
    </location>
</feature>
<dbReference type="Gene3D" id="2.130.10.10">
    <property type="entry name" value="YVTN repeat-like/Quinoprotein amine dehydrogenase"/>
    <property type="match status" value="1"/>
</dbReference>
<dbReference type="InterPro" id="IPR015943">
    <property type="entry name" value="WD40/YVTN_repeat-like_dom_sf"/>
</dbReference>
<feature type="compositionally biased region" description="Polar residues" evidence="1">
    <location>
        <begin position="452"/>
        <end position="462"/>
    </location>
</feature>
<dbReference type="SUPFAM" id="SSF50985">
    <property type="entry name" value="RCC1/BLIP-II"/>
    <property type="match status" value="1"/>
</dbReference>
<feature type="compositionally biased region" description="Polar residues" evidence="1">
    <location>
        <begin position="630"/>
        <end position="641"/>
    </location>
</feature>
<accession>A0AAE1ELH5</accession>
<name>A0AAE1ELH5_PETCI</name>
<dbReference type="Pfam" id="PF19193">
    <property type="entry name" value="Tectonin"/>
    <property type="match status" value="1"/>
</dbReference>
<feature type="region of interest" description="Disordered" evidence="1">
    <location>
        <begin position="578"/>
        <end position="711"/>
    </location>
</feature>
<feature type="compositionally biased region" description="Low complexity" evidence="1">
    <location>
        <begin position="490"/>
        <end position="509"/>
    </location>
</feature>
<feature type="region of interest" description="Disordered" evidence="1">
    <location>
        <begin position="754"/>
        <end position="795"/>
    </location>
</feature>
<feature type="region of interest" description="Disordered" evidence="1">
    <location>
        <begin position="814"/>
        <end position="842"/>
    </location>
</feature>
<dbReference type="PANTHER" id="PTHR23287:SF16">
    <property type="entry name" value="TECTONIN BETA-PROPELLER REPEAT-CONTAINING PROTEIN 2"/>
    <property type="match status" value="1"/>
</dbReference>
<evidence type="ECO:0000313" key="2">
    <source>
        <dbReference type="EMBL" id="KAK3856767.1"/>
    </source>
</evidence>
<keyword evidence="3" id="KW-1185">Reference proteome</keyword>
<feature type="compositionally biased region" description="Polar residues" evidence="1">
    <location>
        <begin position="823"/>
        <end position="833"/>
    </location>
</feature>
<dbReference type="Pfam" id="PF00400">
    <property type="entry name" value="WD40"/>
    <property type="match status" value="1"/>
</dbReference>
<gene>
    <name evidence="2" type="ORF">Pcinc_036926</name>
</gene>